<gene>
    <name evidence="4" type="ORF">GCM10017056_40680</name>
</gene>
<reference evidence="4" key="2">
    <citation type="submission" date="2020-09" db="EMBL/GenBank/DDBJ databases">
        <authorList>
            <person name="Sun Q."/>
            <person name="Kim S."/>
        </authorList>
    </citation>
    <scope>NUCLEOTIDE SEQUENCE</scope>
    <source>
        <strain evidence="4">KCTC 42650</strain>
    </source>
</reference>
<dbReference type="PANTHER" id="PTHR11941:SF54">
    <property type="entry name" value="ENOYL-COA HYDRATASE, MITOCHONDRIAL"/>
    <property type="match status" value="1"/>
</dbReference>
<dbReference type="GO" id="GO:0016829">
    <property type="term" value="F:lyase activity"/>
    <property type="evidence" value="ECO:0007669"/>
    <property type="project" value="UniProtKB-KW"/>
</dbReference>
<dbReference type="GO" id="GO:0006635">
    <property type="term" value="P:fatty acid beta-oxidation"/>
    <property type="evidence" value="ECO:0007669"/>
    <property type="project" value="TreeGrafter"/>
</dbReference>
<dbReference type="PROSITE" id="PS00166">
    <property type="entry name" value="ENOYL_COA_HYDRATASE"/>
    <property type="match status" value="1"/>
</dbReference>
<comment type="caution">
    <text evidence="4">The sequence shown here is derived from an EMBL/GenBank/DDBJ whole genome shotgun (WGS) entry which is preliminary data.</text>
</comment>
<keyword evidence="2" id="KW-0456">Lyase</keyword>
<proteinExistence type="inferred from homology"/>
<dbReference type="Gene3D" id="1.10.12.10">
    <property type="entry name" value="Lyase 2-enoyl-coa Hydratase, Chain A, domain 2"/>
    <property type="match status" value="1"/>
</dbReference>
<keyword evidence="5" id="KW-1185">Reference proteome</keyword>
<evidence type="ECO:0000313" key="4">
    <source>
        <dbReference type="EMBL" id="GHF65322.1"/>
    </source>
</evidence>
<dbReference type="InterPro" id="IPR014748">
    <property type="entry name" value="Enoyl-CoA_hydra_C"/>
</dbReference>
<sequence>MAETFQTLTYEVKGRTGVITFTRPDVRNALDLAMREEIAALLSRIRADRDLRSLILTGSGGAFCAGGDLKSLTEEERPVELNRERIALLHTWFTELSNLELPVIAAVDGPAYGAGFNLALAADFVLATPRARFCAVFGRIGLVPDLGGFFLLPRIVGLARAKELVMTARSLGAEEARDLGIVLEIHQPEALAEAALAFARRFDEASRLATGMSKTILNQALHSDQRGLADMEAMAQALCLASDYHKQAVQRFLNKQPLAFDWDRMTKDKPA</sequence>
<dbReference type="Pfam" id="PF00378">
    <property type="entry name" value="ECH_1"/>
    <property type="match status" value="1"/>
</dbReference>
<dbReference type="RefSeq" id="WP_189681957.1">
    <property type="nucleotide sequence ID" value="NZ_BNCJ01000016.1"/>
</dbReference>
<evidence type="ECO:0000256" key="1">
    <source>
        <dbReference type="ARBA" id="ARBA00005254"/>
    </source>
</evidence>
<name>A0A8J3H1Q9_9RHOB</name>
<dbReference type="InterPro" id="IPR018376">
    <property type="entry name" value="Enoyl-CoA_hyd/isom_CS"/>
</dbReference>
<accession>A0A8J3H1Q9</accession>
<dbReference type="InterPro" id="IPR029045">
    <property type="entry name" value="ClpP/crotonase-like_dom_sf"/>
</dbReference>
<organism evidence="4 5">
    <name type="scientific">Seohaeicola zhoushanensis</name>
    <dbReference type="NCBI Taxonomy" id="1569283"/>
    <lineage>
        <taxon>Bacteria</taxon>
        <taxon>Pseudomonadati</taxon>
        <taxon>Pseudomonadota</taxon>
        <taxon>Alphaproteobacteria</taxon>
        <taxon>Rhodobacterales</taxon>
        <taxon>Roseobacteraceae</taxon>
        <taxon>Seohaeicola</taxon>
    </lineage>
</organism>
<comment type="similarity">
    <text evidence="1 3">Belongs to the enoyl-CoA hydratase/isomerase family.</text>
</comment>
<evidence type="ECO:0000313" key="5">
    <source>
        <dbReference type="Proteomes" id="UP000626220"/>
    </source>
</evidence>
<evidence type="ECO:0000256" key="2">
    <source>
        <dbReference type="ARBA" id="ARBA00023239"/>
    </source>
</evidence>
<dbReference type="PANTHER" id="PTHR11941">
    <property type="entry name" value="ENOYL-COA HYDRATASE-RELATED"/>
    <property type="match status" value="1"/>
</dbReference>
<dbReference type="InterPro" id="IPR001753">
    <property type="entry name" value="Enoyl-CoA_hydra/iso"/>
</dbReference>
<dbReference type="CDD" id="cd06558">
    <property type="entry name" value="crotonase-like"/>
    <property type="match status" value="1"/>
</dbReference>
<dbReference type="AlphaFoldDB" id="A0A8J3H1Q9"/>
<reference evidence="4" key="1">
    <citation type="journal article" date="2014" name="Int. J. Syst. Evol. Microbiol.">
        <title>Complete genome sequence of Corynebacterium casei LMG S-19264T (=DSM 44701T), isolated from a smear-ripened cheese.</title>
        <authorList>
            <consortium name="US DOE Joint Genome Institute (JGI-PGF)"/>
            <person name="Walter F."/>
            <person name="Albersmeier A."/>
            <person name="Kalinowski J."/>
            <person name="Ruckert C."/>
        </authorList>
    </citation>
    <scope>NUCLEOTIDE SEQUENCE</scope>
    <source>
        <strain evidence="4">KCTC 42650</strain>
    </source>
</reference>
<protein>
    <submittedName>
        <fullName evidence="4">Enoyl-CoA hydratase</fullName>
    </submittedName>
</protein>
<evidence type="ECO:0000256" key="3">
    <source>
        <dbReference type="RuleBase" id="RU003707"/>
    </source>
</evidence>
<dbReference type="EMBL" id="BNCJ01000016">
    <property type="protein sequence ID" value="GHF65322.1"/>
    <property type="molecule type" value="Genomic_DNA"/>
</dbReference>
<dbReference type="SUPFAM" id="SSF52096">
    <property type="entry name" value="ClpP/crotonase"/>
    <property type="match status" value="1"/>
</dbReference>
<dbReference type="Proteomes" id="UP000626220">
    <property type="component" value="Unassembled WGS sequence"/>
</dbReference>
<dbReference type="Gene3D" id="3.90.226.10">
    <property type="entry name" value="2-enoyl-CoA Hydratase, Chain A, domain 1"/>
    <property type="match status" value="1"/>
</dbReference>